<dbReference type="KEGG" id="lpav:PLANPX_1869"/>
<dbReference type="EMBL" id="AP021861">
    <property type="protein sequence ID" value="BBO32257.1"/>
    <property type="molecule type" value="Genomic_DNA"/>
</dbReference>
<evidence type="ECO:0000313" key="2">
    <source>
        <dbReference type="Proteomes" id="UP000326837"/>
    </source>
</evidence>
<name>A0A5K7X8R9_9BACT</name>
<dbReference type="AlphaFoldDB" id="A0A5K7X8R9"/>
<proteinExistence type="predicted"/>
<accession>A0A5K7X8R9</accession>
<dbReference type="Proteomes" id="UP000326837">
    <property type="component" value="Chromosome"/>
</dbReference>
<gene>
    <name evidence="1" type="ORF">PLANPX_1869</name>
</gene>
<organism evidence="1 2">
    <name type="scientific">Lacipirellula parvula</name>
    <dbReference type="NCBI Taxonomy" id="2650471"/>
    <lineage>
        <taxon>Bacteria</taxon>
        <taxon>Pseudomonadati</taxon>
        <taxon>Planctomycetota</taxon>
        <taxon>Planctomycetia</taxon>
        <taxon>Pirellulales</taxon>
        <taxon>Lacipirellulaceae</taxon>
        <taxon>Lacipirellula</taxon>
    </lineage>
</organism>
<reference evidence="2" key="1">
    <citation type="submission" date="2019-10" db="EMBL/GenBank/DDBJ databases">
        <title>Lacipirellula parvula gen. nov., sp. nov., representing a lineage of planctomycetes widespread in freshwater anoxic habitats, and description of the family Lacipirellulaceae.</title>
        <authorList>
            <person name="Dedysh S.N."/>
            <person name="Kulichevskaya I.S."/>
            <person name="Beletsky A.V."/>
            <person name="Rakitin A.L."/>
            <person name="Mardanov A.V."/>
            <person name="Ivanova A.A."/>
            <person name="Saltykova V.X."/>
            <person name="Rijpstra W.I.C."/>
            <person name="Sinninghe Damste J.S."/>
            <person name="Ravin N.V."/>
        </authorList>
    </citation>
    <scope>NUCLEOTIDE SEQUENCE [LARGE SCALE GENOMIC DNA]</scope>
    <source>
        <strain evidence="2">PX69</strain>
    </source>
</reference>
<evidence type="ECO:0000313" key="1">
    <source>
        <dbReference type="EMBL" id="BBO32257.1"/>
    </source>
</evidence>
<dbReference type="RefSeq" id="WP_152098253.1">
    <property type="nucleotide sequence ID" value="NZ_AP021861.1"/>
</dbReference>
<protein>
    <submittedName>
        <fullName evidence="1">Uncharacterized protein</fullName>
    </submittedName>
</protein>
<sequence length="82" mass="9182">MTTCNLIEAADELLEAGDVDAIRFAYVFALLKLDAMDPRSDRFGDRVESTDSELLTLLSSEPDDFTLMVFVDHVEERLQIAA</sequence>
<keyword evidence="2" id="KW-1185">Reference proteome</keyword>